<dbReference type="Proteomes" id="UP001516023">
    <property type="component" value="Unassembled WGS sequence"/>
</dbReference>
<dbReference type="AlphaFoldDB" id="A0ABD3PYD7"/>
<feature type="compositionally biased region" description="Polar residues" evidence="2">
    <location>
        <begin position="292"/>
        <end position="313"/>
    </location>
</feature>
<accession>A0ABD3PYD7</accession>
<feature type="coiled-coil region" evidence="1">
    <location>
        <begin position="429"/>
        <end position="456"/>
    </location>
</feature>
<evidence type="ECO:0000256" key="2">
    <source>
        <dbReference type="SAM" id="MobiDB-lite"/>
    </source>
</evidence>
<evidence type="ECO:0000313" key="3">
    <source>
        <dbReference type="EMBL" id="KAL3792995.1"/>
    </source>
</evidence>
<protein>
    <submittedName>
        <fullName evidence="3">Uncharacterized protein</fullName>
    </submittedName>
</protein>
<feature type="compositionally biased region" description="Acidic residues" evidence="2">
    <location>
        <begin position="588"/>
        <end position="618"/>
    </location>
</feature>
<evidence type="ECO:0000313" key="4">
    <source>
        <dbReference type="Proteomes" id="UP001516023"/>
    </source>
</evidence>
<feature type="compositionally biased region" description="Basic and acidic residues" evidence="2">
    <location>
        <begin position="495"/>
        <end position="512"/>
    </location>
</feature>
<feature type="compositionally biased region" description="Acidic residues" evidence="2">
    <location>
        <begin position="516"/>
        <end position="570"/>
    </location>
</feature>
<reference evidence="3 4" key="1">
    <citation type="journal article" date="2020" name="G3 (Bethesda)">
        <title>Improved Reference Genome for Cyclotella cryptica CCMP332, a Model for Cell Wall Morphogenesis, Salinity Adaptation, and Lipid Production in Diatoms (Bacillariophyta).</title>
        <authorList>
            <person name="Roberts W.R."/>
            <person name="Downey K.M."/>
            <person name="Ruck E.C."/>
            <person name="Traller J.C."/>
            <person name="Alverson A.J."/>
        </authorList>
    </citation>
    <scope>NUCLEOTIDE SEQUENCE [LARGE SCALE GENOMIC DNA]</scope>
    <source>
        <strain evidence="3 4">CCMP332</strain>
    </source>
</reference>
<organism evidence="3 4">
    <name type="scientific">Cyclotella cryptica</name>
    <dbReference type="NCBI Taxonomy" id="29204"/>
    <lineage>
        <taxon>Eukaryota</taxon>
        <taxon>Sar</taxon>
        <taxon>Stramenopiles</taxon>
        <taxon>Ochrophyta</taxon>
        <taxon>Bacillariophyta</taxon>
        <taxon>Coscinodiscophyceae</taxon>
        <taxon>Thalassiosirophycidae</taxon>
        <taxon>Stephanodiscales</taxon>
        <taxon>Stephanodiscaceae</taxon>
        <taxon>Cyclotella</taxon>
    </lineage>
</organism>
<keyword evidence="1" id="KW-0175">Coiled coil</keyword>
<dbReference type="EMBL" id="JABMIG020000096">
    <property type="protein sequence ID" value="KAL3792995.1"/>
    <property type="molecule type" value="Genomic_DNA"/>
</dbReference>
<feature type="compositionally biased region" description="Low complexity" evidence="2">
    <location>
        <begin position="340"/>
        <end position="353"/>
    </location>
</feature>
<name>A0ABD3PYD7_9STRA</name>
<feature type="region of interest" description="Disordered" evidence="2">
    <location>
        <begin position="290"/>
        <end position="355"/>
    </location>
</feature>
<gene>
    <name evidence="3" type="ORF">HJC23_011008</name>
</gene>
<feature type="compositionally biased region" description="Basic and acidic residues" evidence="2">
    <location>
        <begin position="571"/>
        <end position="586"/>
    </location>
</feature>
<feature type="region of interest" description="Disordered" evidence="2">
    <location>
        <begin position="495"/>
        <end position="648"/>
    </location>
</feature>
<comment type="caution">
    <text evidence="3">The sequence shown here is derived from an EMBL/GenBank/DDBJ whole genome shotgun (WGS) entry which is preliminary data.</text>
</comment>
<keyword evidence="4" id="KW-1185">Reference proteome</keyword>
<proteinExistence type="predicted"/>
<feature type="compositionally biased region" description="Polar residues" evidence="2">
    <location>
        <begin position="328"/>
        <end position="339"/>
    </location>
</feature>
<evidence type="ECO:0000256" key="1">
    <source>
        <dbReference type="SAM" id="Coils"/>
    </source>
</evidence>
<sequence>MSKKSKRATGSARIPQLDPILIARGMSSRYLSTKTPKISALSKDAIEKDLRHMEAYRNACIGYNQQLFVFKNQESVKTGTFGMFVPHPNGEGEALDHPTASSVPTNEDRSTVFALPSKIDPEEEKRLSVLRKKISLSEFKREQLETEYLSLRAHYVHASQLVRKTRTYEFGRWKLLREVMERRGRVLGLMRVLAAMGRDVEAAIRWRGRILESGDYVDVGMNDSSAEAASADAMKESKLTENAETAQANEKTRSLYEMWTDIESQLKEAEAACSQLETPSELLQMLTAPDTPFSQPQQAQPTHNYSTRSPTKSRNVDDDGKKGRKRSSSVTSAEESVLTSSNNNGENGKKSASTSNDIVYGLEPHVIPWDSMVEPSTPYGVPILLSCLSSATDKAVGYLTDVNDPKAITWLESSLPASTAAFDSDAIELLKLTEEVRLLEEEMNKEVMLNTELQKQIIKSRERNDQMVAMMQLLRTETEAVLERHNIIMESPEARAKAAELHKRTQEAEKLKNPSAEEEDDGDEHEEEGEEDGDVDDNEVDSEEESGEEGEIQEDEDSNEEEDGDEEEEREDVKIKEITVDEHSDVAGETDESEEGDVAEDEDMEEGEVGDEENPEEEDGKRYDEEGDEESSSMTPPNEGSFRKRRRF</sequence>